<gene>
    <name evidence="2" type="ORF">OFLC_LOCUS15844</name>
</gene>
<evidence type="ECO:0000313" key="4">
    <source>
        <dbReference type="WBParaSite" id="OFLC_0001585601-mRNA-1"/>
    </source>
</evidence>
<reference evidence="4" key="1">
    <citation type="submission" date="2016-06" db="UniProtKB">
        <authorList>
            <consortium name="WormBaseParasite"/>
        </authorList>
    </citation>
    <scope>IDENTIFICATION</scope>
</reference>
<dbReference type="AlphaFoldDB" id="A0A183I7Y1"/>
<dbReference type="WBParaSite" id="OFLC_0001585601-mRNA-1">
    <property type="protein sequence ID" value="OFLC_0001585601-mRNA-1"/>
    <property type="gene ID" value="OFLC_0001585601"/>
</dbReference>
<dbReference type="Proteomes" id="UP000267606">
    <property type="component" value="Unassembled WGS sequence"/>
</dbReference>
<name>A0A183I7Y1_9BILA</name>
<organism evidence="4">
    <name type="scientific">Onchocerca flexuosa</name>
    <dbReference type="NCBI Taxonomy" id="387005"/>
    <lineage>
        <taxon>Eukaryota</taxon>
        <taxon>Metazoa</taxon>
        <taxon>Ecdysozoa</taxon>
        <taxon>Nematoda</taxon>
        <taxon>Chromadorea</taxon>
        <taxon>Rhabditida</taxon>
        <taxon>Spirurina</taxon>
        <taxon>Spiruromorpha</taxon>
        <taxon>Filarioidea</taxon>
        <taxon>Onchocercidae</taxon>
        <taxon>Onchocerca</taxon>
    </lineage>
</organism>
<evidence type="ECO:0000256" key="1">
    <source>
        <dbReference type="SAM" id="Phobius"/>
    </source>
</evidence>
<protein>
    <submittedName>
        <fullName evidence="4">PGM_PMM_I domain-containing protein</fullName>
    </submittedName>
</protein>
<sequence>MTEVLRGDIDVGCGDAFDFSNCARNIALEAMGVKPPTMRSTGTTIVAVTYKAFIFIFFFYFSYDSESKSKLK</sequence>
<keyword evidence="1" id="KW-0812">Transmembrane</keyword>
<keyword evidence="1" id="KW-0472">Membrane</keyword>
<evidence type="ECO:0000313" key="2">
    <source>
        <dbReference type="EMBL" id="VDP24222.1"/>
    </source>
</evidence>
<dbReference type="EMBL" id="UZAJ01043034">
    <property type="protein sequence ID" value="VDP24222.1"/>
    <property type="molecule type" value="Genomic_DNA"/>
</dbReference>
<keyword evidence="1" id="KW-1133">Transmembrane helix</keyword>
<keyword evidence="3" id="KW-1185">Reference proteome</keyword>
<dbReference type="STRING" id="387005.A0A183I7Y1"/>
<evidence type="ECO:0000313" key="3">
    <source>
        <dbReference type="Proteomes" id="UP000267606"/>
    </source>
</evidence>
<reference evidence="2 3" key="2">
    <citation type="submission" date="2018-11" db="EMBL/GenBank/DDBJ databases">
        <authorList>
            <consortium name="Pathogen Informatics"/>
        </authorList>
    </citation>
    <scope>NUCLEOTIDE SEQUENCE [LARGE SCALE GENOMIC DNA]</scope>
</reference>
<proteinExistence type="predicted"/>
<accession>A0A183I7Y1</accession>
<feature type="transmembrane region" description="Helical" evidence="1">
    <location>
        <begin position="44"/>
        <end position="63"/>
    </location>
</feature>